<dbReference type="Proteomes" id="UP000105860">
    <property type="component" value="Segment"/>
</dbReference>
<dbReference type="KEGG" id="vg:41901625"/>
<dbReference type="Proteomes" id="UP000594880">
    <property type="component" value="Segment"/>
</dbReference>
<dbReference type="GeneID" id="41901625"/>
<organismHost>
    <name type="scientific">Ornithodoros moubata</name>
    <name type="common">Soft tick</name>
    <name type="synonym">Argasid tick</name>
    <dbReference type="NCBI Taxonomy" id="6938"/>
</organismHost>
<evidence type="ECO:0000313" key="3">
    <source>
        <dbReference type="Proteomes" id="UP000105860"/>
    </source>
</evidence>
<reference evidence="1 3" key="1">
    <citation type="journal article" date="2015" name="Virus Genes">
        <title>Comparative analysis of the complete genome sequences of Kenyan African swine fever virus isolates within p72 genotypes IX and X.</title>
        <authorList>
            <person name="Bishop R.P."/>
            <person name="Fleischauer C."/>
            <person name="de Villiers E.P."/>
            <person name="Okoth E.A."/>
            <person name="Arias M."/>
            <person name="Gallardo C."/>
            <person name="Upton C."/>
        </authorList>
    </citation>
    <scope>NUCLEOTIDE SEQUENCE [LARGE SCALE GENOMIC DNA]</scope>
    <source>
        <strain evidence="1">Ken05/Tk1</strain>
    </source>
</reference>
<proteinExistence type="predicted"/>
<accession>A0A0C5AZH5</accession>
<organismHost>
    <name type="scientific">Phacochoerus africanus</name>
    <name type="common">Warthog</name>
    <dbReference type="NCBI Taxonomy" id="41426"/>
</organismHost>
<evidence type="ECO:0000313" key="1">
    <source>
        <dbReference type="EMBL" id="AJL34100.1"/>
    </source>
</evidence>
<dbReference type="EMBL" id="KM111294">
    <property type="protein sequence ID" value="AJL34100.1"/>
    <property type="molecule type" value="Genomic_DNA"/>
</dbReference>
<dbReference type="SMR" id="A0A0C5AZH5"/>
<organismHost>
    <name type="scientific">Ornithodoros</name>
    <name type="common">relapsing fever ticks</name>
    <dbReference type="NCBI Taxonomy" id="6937"/>
</organismHost>
<name>A0A0C5AZH5_ASF</name>
<organismHost>
    <name type="scientific">Potamochoerus larvatus</name>
    <name type="common">Bushpig</name>
    <dbReference type="NCBI Taxonomy" id="273792"/>
</organismHost>
<organismHost>
    <name type="scientific">Phacochoerus aethiopicus</name>
    <name type="common">Warthog</name>
    <dbReference type="NCBI Taxonomy" id="85517"/>
</organismHost>
<dbReference type="RefSeq" id="YP_009702820.1">
    <property type="nucleotide sequence ID" value="NC_044945.1"/>
</dbReference>
<sequence length="263" mass="30023">MEDETELCFRSNKVTRLEMFVCTYGGKISSLACSHMELIKLLQIAEPVKALNCNFGHQCLPGYESLIKTPKKSKNMLRRPRKTEGDGTCFNSAIEASILFKDKMYKLKCFPSTGEIQVPGVIFPDFEDGKNIIQQWVEFLQHQPIEKKVQIIEFKTIMINFKFQINSVSPRVIIHLKKFAALLEQIPTPYPIREIKPPLEDSKVSAKFMVSPGKKVRINVFLKGKINILGCNTKESAETIYAFLKDLISVHWQEILCVLPVPD</sequence>
<organismHost>
    <name type="scientific">Sus scrofa</name>
    <name type="common">Pig</name>
    <dbReference type="NCBI Taxonomy" id="9823"/>
</organismHost>
<dbReference type="EMBL" id="LR899131">
    <property type="protein sequence ID" value="CAD7112303.1"/>
    <property type="molecule type" value="Genomic_DNA"/>
</dbReference>
<gene>
    <name evidence="1" type="primary">BA71V-B263R</name>
</gene>
<evidence type="ECO:0000313" key="2">
    <source>
        <dbReference type="EMBL" id="CAD7112303.1"/>
    </source>
</evidence>
<protein>
    <submittedName>
        <fullName evidence="2">B263R CDS</fullName>
    </submittedName>
    <submittedName>
        <fullName evidence="1">BA71V-B263R</fullName>
    </submittedName>
</protein>
<organism evidence="1 3">
    <name type="scientific">African swine fever virus</name>
    <name type="common">ASFV</name>
    <dbReference type="NCBI Taxonomy" id="10497"/>
    <lineage>
        <taxon>Viruses</taxon>
        <taxon>Varidnaviria</taxon>
        <taxon>Bamfordvirae</taxon>
        <taxon>Nucleocytoviricota</taxon>
        <taxon>Pokkesviricetes</taxon>
        <taxon>Asfuvirales</taxon>
        <taxon>Asfarviridae</taxon>
        <taxon>Asfivirus</taxon>
        <taxon>Asfivirus haemorrhagiae</taxon>
    </lineage>
</organism>
<reference evidence="2" key="2">
    <citation type="submission" date="2020-11" db="EMBL/GenBank/DDBJ databases">
        <authorList>
            <consortium name="IVD NGS Lab"/>
        </authorList>
    </citation>
    <scope>NUCLEOTIDE SEQUENCE [LARGE SCALE GENOMIC DNA]</scope>
    <source>
        <strain evidence="2">ASFV Ken.rie1</strain>
    </source>
</reference>